<accession>A0ABT8N7P2</accession>
<evidence type="ECO:0000313" key="3">
    <source>
        <dbReference type="Proteomes" id="UP001172142"/>
    </source>
</evidence>
<evidence type="ECO:0000313" key="2">
    <source>
        <dbReference type="EMBL" id="MDN7243897.1"/>
    </source>
</evidence>
<sequence length="125" mass="14378">MFVADKIGAPPELLAMSAYYEQVIGSPITFLKALRLFSQNKGYSVDYHTAELSLEMHPLEDDYFPDGVRFSVYVSHAYEAEVIVSYKVFYYYLSKVCTLHLEMHPRDSQEVKKLLSVIKSNLNLN</sequence>
<feature type="domain" description="CDI immunity protein" evidence="1">
    <location>
        <begin position="20"/>
        <end position="115"/>
    </location>
</feature>
<organism evidence="2 3">
    <name type="scientific">Planococcus shenhongbingii</name>
    <dbReference type="NCBI Taxonomy" id="3058398"/>
    <lineage>
        <taxon>Bacteria</taxon>
        <taxon>Bacillati</taxon>
        <taxon>Bacillota</taxon>
        <taxon>Bacilli</taxon>
        <taxon>Bacillales</taxon>
        <taxon>Caryophanaceae</taxon>
        <taxon>Planococcus</taxon>
    </lineage>
</organism>
<dbReference type="InterPro" id="IPR041256">
    <property type="entry name" value="CdiI_4"/>
</dbReference>
<dbReference type="Proteomes" id="UP001172142">
    <property type="component" value="Unassembled WGS sequence"/>
</dbReference>
<comment type="caution">
    <text evidence="2">The sequence shown here is derived from an EMBL/GenBank/DDBJ whole genome shotgun (WGS) entry which is preliminary data.</text>
</comment>
<name>A0ABT8N7P2_9BACL</name>
<dbReference type="Pfam" id="PF18624">
    <property type="entry name" value="CdiI_4"/>
    <property type="match status" value="1"/>
</dbReference>
<dbReference type="RefSeq" id="WP_301854452.1">
    <property type="nucleotide sequence ID" value="NZ_JAUJWU010000001.1"/>
</dbReference>
<reference evidence="2 3" key="1">
    <citation type="submission" date="2023-07" db="EMBL/GenBank/DDBJ databases">
        <title>Novel species in genus Planococcus.</title>
        <authorList>
            <person name="Ning S."/>
        </authorList>
    </citation>
    <scope>NUCLEOTIDE SEQUENCE [LARGE SCALE GENOMIC DNA]</scope>
    <source>
        <strain evidence="2 3">N017</strain>
    </source>
</reference>
<gene>
    <name evidence="2" type="primary">cdiI</name>
    <name evidence="2" type="ORF">QWY13_00235</name>
</gene>
<dbReference type="CDD" id="cd20688">
    <property type="entry name" value="CdiI_Ecoli_Nm-like"/>
    <property type="match status" value="1"/>
</dbReference>
<proteinExistence type="predicted"/>
<evidence type="ECO:0000259" key="1">
    <source>
        <dbReference type="Pfam" id="PF18624"/>
    </source>
</evidence>
<dbReference type="EMBL" id="JAUJWU010000001">
    <property type="protein sequence ID" value="MDN7243897.1"/>
    <property type="molecule type" value="Genomic_DNA"/>
</dbReference>
<keyword evidence="3" id="KW-1185">Reference proteome</keyword>
<protein>
    <submittedName>
        <fullName evidence="2">Ribonuclease toxin immunity protein CdiI</fullName>
    </submittedName>
</protein>